<keyword evidence="6 12" id="KW-0812">Transmembrane</keyword>
<comment type="similarity">
    <text evidence="2 12">Belongs to the ATPase protein 8 family.</text>
</comment>
<keyword evidence="9 12" id="KW-0406">Ion transport</keyword>
<dbReference type="CTD" id="4509"/>
<dbReference type="InterPro" id="IPR001421">
    <property type="entry name" value="ATP8_metazoa"/>
</dbReference>
<evidence type="ECO:0000256" key="8">
    <source>
        <dbReference type="ARBA" id="ARBA00022989"/>
    </source>
</evidence>
<dbReference type="GO" id="GO:0015986">
    <property type="term" value="P:proton motive force-driven ATP synthesis"/>
    <property type="evidence" value="ECO:0007669"/>
    <property type="project" value="InterPro"/>
</dbReference>
<evidence type="ECO:0000256" key="11">
    <source>
        <dbReference type="ARBA" id="ARBA00023136"/>
    </source>
</evidence>
<evidence type="ECO:0000256" key="4">
    <source>
        <dbReference type="ARBA" id="ARBA00022448"/>
    </source>
</evidence>
<reference evidence="14" key="1">
    <citation type="submission" date="2021-11" db="EMBL/GenBank/DDBJ databases">
        <authorList>
            <person name="Ge X.-Y."/>
            <person name="Peng L."/>
            <person name="Sun C.-H."/>
            <person name="Wang B.-X."/>
        </authorList>
    </citation>
    <scope>NUCLEOTIDE SEQUENCE</scope>
</reference>
<keyword evidence="8 13" id="KW-1133">Transmembrane helix</keyword>
<sequence length="53" mass="6736">MPQMNPMSWILLFIYFIYLFYLFILFIYFNIINKCQNNNLINKIFTKSMNWKW</sequence>
<accession>A0A9E8RUS2</accession>
<keyword evidence="7 12" id="KW-0375">Hydrogen ion transport</keyword>
<dbReference type="GeneID" id="77425830"/>
<evidence type="ECO:0000256" key="3">
    <source>
        <dbReference type="ARBA" id="ARBA00011291"/>
    </source>
</evidence>
<geneLocation type="mitochondrion" evidence="14"/>
<keyword evidence="11 13" id="KW-0472">Membrane</keyword>
<evidence type="ECO:0000256" key="12">
    <source>
        <dbReference type="RuleBase" id="RU003661"/>
    </source>
</evidence>
<dbReference type="GO" id="GO:0045259">
    <property type="term" value="C:proton-transporting ATP synthase complex"/>
    <property type="evidence" value="ECO:0007669"/>
    <property type="project" value="UniProtKB-KW"/>
</dbReference>
<gene>
    <name evidence="14" type="primary">ATP8</name>
</gene>
<evidence type="ECO:0000256" key="13">
    <source>
        <dbReference type="SAM" id="Phobius"/>
    </source>
</evidence>
<keyword evidence="5 12" id="KW-0138">CF(0)</keyword>
<evidence type="ECO:0000313" key="14">
    <source>
        <dbReference type="EMBL" id="UZZ44068.1"/>
    </source>
</evidence>
<reference evidence="14" key="2">
    <citation type="journal article" date="2022" name="Syst. Entomol.">
        <title>Massive gene rearrangements of mitochondrial genomes and implications for the phylogeny of Trichoptera (Insecta).</title>
        <authorList>
            <person name="Ge X."/>
            <person name="Peng L."/>
            <person name="Vogler A.P."/>
            <person name="Morse J.C."/>
            <person name="Yang L."/>
            <person name="Sun C."/>
            <person name="Wang B."/>
        </authorList>
    </citation>
    <scope>NUCLEOTIDE SEQUENCE</scope>
</reference>
<evidence type="ECO:0000256" key="2">
    <source>
        <dbReference type="ARBA" id="ARBA00008892"/>
    </source>
</evidence>
<feature type="transmembrane region" description="Helical" evidence="13">
    <location>
        <begin position="6"/>
        <end position="29"/>
    </location>
</feature>
<proteinExistence type="inferred from homology"/>
<evidence type="ECO:0000256" key="1">
    <source>
        <dbReference type="ARBA" id="ARBA00004304"/>
    </source>
</evidence>
<keyword evidence="4 12" id="KW-0813">Transport</keyword>
<organism evidence="14">
    <name type="scientific">Kisaura zhejiangensis</name>
    <name type="common">nom. nud.</name>
    <dbReference type="NCBI Taxonomy" id="2904921"/>
    <lineage>
        <taxon>Eukaryota</taxon>
        <taxon>Metazoa</taxon>
        <taxon>Ecdysozoa</taxon>
        <taxon>Arthropoda</taxon>
        <taxon>Hexapoda</taxon>
        <taxon>Insecta</taxon>
        <taxon>Pterygota</taxon>
        <taxon>Neoptera</taxon>
        <taxon>Endopterygota</taxon>
        <taxon>Trichoptera</taxon>
        <taxon>Annulipalpia</taxon>
        <taxon>Philopotamoidea</taxon>
        <taxon>Philopotamidae</taxon>
        <taxon>Philopotaminae</taxon>
        <taxon>Kisaura</taxon>
    </lineage>
</organism>
<comment type="subunit">
    <text evidence="3">F-type ATPases have 2 components, CF(1) - the catalytic core - and CF(0) - the membrane proton channel.</text>
</comment>
<keyword evidence="10 12" id="KW-0496">Mitochondrion</keyword>
<dbReference type="GO" id="GO:0015078">
    <property type="term" value="F:proton transmembrane transporter activity"/>
    <property type="evidence" value="ECO:0007669"/>
    <property type="project" value="InterPro"/>
</dbReference>
<evidence type="ECO:0000256" key="9">
    <source>
        <dbReference type="ARBA" id="ARBA00023065"/>
    </source>
</evidence>
<protein>
    <recommendedName>
        <fullName evidence="12">ATP synthase complex subunit 8</fullName>
    </recommendedName>
</protein>
<dbReference type="GO" id="GO:0031966">
    <property type="term" value="C:mitochondrial membrane"/>
    <property type="evidence" value="ECO:0007669"/>
    <property type="project" value="UniProtKB-SubCell"/>
</dbReference>
<name>A0A9E8RUS2_9NEOP</name>
<dbReference type="EMBL" id="OL678025">
    <property type="protein sequence ID" value="UZZ44068.1"/>
    <property type="molecule type" value="Genomic_DNA"/>
</dbReference>
<dbReference type="AlphaFoldDB" id="A0A9E8RUS2"/>
<evidence type="ECO:0000256" key="6">
    <source>
        <dbReference type="ARBA" id="ARBA00022692"/>
    </source>
</evidence>
<comment type="subcellular location">
    <subcellularLocation>
        <location evidence="1 12">Mitochondrion membrane</location>
        <topology evidence="1 12">Single-pass membrane protein</topology>
    </subcellularLocation>
</comment>
<dbReference type="Pfam" id="PF00895">
    <property type="entry name" value="ATP-synt_8"/>
    <property type="match status" value="1"/>
</dbReference>
<evidence type="ECO:0000256" key="10">
    <source>
        <dbReference type="ARBA" id="ARBA00023128"/>
    </source>
</evidence>
<evidence type="ECO:0000256" key="5">
    <source>
        <dbReference type="ARBA" id="ARBA00022547"/>
    </source>
</evidence>
<dbReference type="RefSeq" id="YP_010586293.1">
    <property type="nucleotide sequence ID" value="NC_069264.1"/>
</dbReference>
<evidence type="ECO:0000256" key="7">
    <source>
        <dbReference type="ARBA" id="ARBA00022781"/>
    </source>
</evidence>